<evidence type="ECO:0000256" key="1">
    <source>
        <dbReference type="ARBA" id="ARBA00022679"/>
    </source>
</evidence>
<proteinExistence type="predicted"/>
<evidence type="ECO:0000259" key="3">
    <source>
        <dbReference type="PROSITE" id="PS51186"/>
    </source>
</evidence>
<keyword evidence="1 4" id="KW-0808">Transferase</keyword>
<dbReference type="Gene3D" id="3.40.630.30">
    <property type="match status" value="1"/>
</dbReference>
<keyword evidence="5" id="KW-1185">Reference proteome</keyword>
<dbReference type="PANTHER" id="PTHR43420">
    <property type="entry name" value="ACETYLTRANSFERASE"/>
    <property type="match status" value="1"/>
</dbReference>
<protein>
    <submittedName>
        <fullName evidence="4">GNAT family N-acetyltransferase</fullName>
    </submittedName>
</protein>
<dbReference type="InterPro" id="IPR000182">
    <property type="entry name" value="GNAT_dom"/>
</dbReference>
<comment type="caution">
    <text evidence="4">The sequence shown here is derived from an EMBL/GenBank/DDBJ whole genome shotgun (WGS) entry which is preliminary data.</text>
</comment>
<feature type="domain" description="N-acetyltransferase" evidence="3">
    <location>
        <begin position="4"/>
        <end position="153"/>
    </location>
</feature>
<dbReference type="InterPro" id="IPR050680">
    <property type="entry name" value="YpeA/RimI_acetyltransf"/>
</dbReference>
<dbReference type="Pfam" id="PF00583">
    <property type="entry name" value="Acetyltransf_1"/>
    <property type="match status" value="1"/>
</dbReference>
<dbReference type="EMBL" id="QKXH01000010">
    <property type="protein sequence ID" value="PZX92579.1"/>
    <property type="molecule type" value="Genomic_DNA"/>
</dbReference>
<dbReference type="PROSITE" id="PS51186">
    <property type="entry name" value="GNAT"/>
    <property type="match status" value="1"/>
</dbReference>
<organism evidence="4 5">
    <name type="scientific">Flavobacterium aquariorum</name>
    <dbReference type="NCBI Taxonomy" id="2217670"/>
    <lineage>
        <taxon>Bacteria</taxon>
        <taxon>Pseudomonadati</taxon>
        <taxon>Bacteroidota</taxon>
        <taxon>Flavobacteriia</taxon>
        <taxon>Flavobacteriales</taxon>
        <taxon>Flavobacteriaceae</taxon>
        <taxon>Flavobacterium</taxon>
    </lineage>
</organism>
<evidence type="ECO:0000313" key="5">
    <source>
        <dbReference type="Proteomes" id="UP000249177"/>
    </source>
</evidence>
<accession>A0A2W7U5Q7</accession>
<dbReference type="OrthoDB" id="1450704at2"/>
<gene>
    <name evidence="4" type="ORF">DOS84_14955</name>
</gene>
<keyword evidence="2" id="KW-0012">Acyltransferase</keyword>
<reference evidence="4 5" key="1">
    <citation type="submission" date="2018-06" db="EMBL/GenBank/DDBJ databases">
        <title>Flavobacterium sp IMCC34762, genome.</title>
        <authorList>
            <person name="Joung Y."/>
            <person name="Cho J."/>
            <person name="Song J."/>
        </authorList>
    </citation>
    <scope>NUCLEOTIDE SEQUENCE [LARGE SCALE GENOMIC DNA]</scope>
    <source>
        <strain evidence="4 5">IMCC34762</strain>
    </source>
</reference>
<dbReference type="Proteomes" id="UP000249177">
    <property type="component" value="Unassembled WGS sequence"/>
</dbReference>
<sequence length="153" mass="17455">MTMIYTRKATLDDLAILLEFEQGIIAAERPFDSTLKEEKISYYDIGQMISASDVEVIIAVLNDQIIGSGYARIENAKPYLNHKLYAYLGFMYTHPDHRGEGINTQIIEALSKWVRSQGICEMRLDVYNDNSSAIRAYEKAGFKKHLINMRIGL</sequence>
<dbReference type="PANTHER" id="PTHR43420:SF47">
    <property type="entry name" value="N-ACETYLTRANSFERASE DOMAIN-CONTAINING PROTEIN"/>
    <property type="match status" value="1"/>
</dbReference>
<dbReference type="InterPro" id="IPR016181">
    <property type="entry name" value="Acyl_CoA_acyltransferase"/>
</dbReference>
<name>A0A2W7U5Q7_9FLAO</name>
<dbReference type="SUPFAM" id="SSF55729">
    <property type="entry name" value="Acyl-CoA N-acyltransferases (Nat)"/>
    <property type="match status" value="1"/>
</dbReference>
<evidence type="ECO:0000256" key="2">
    <source>
        <dbReference type="ARBA" id="ARBA00023315"/>
    </source>
</evidence>
<evidence type="ECO:0000313" key="4">
    <source>
        <dbReference type="EMBL" id="PZX92579.1"/>
    </source>
</evidence>
<dbReference type="CDD" id="cd04301">
    <property type="entry name" value="NAT_SF"/>
    <property type="match status" value="1"/>
</dbReference>
<dbReference type="GO" id="GO:0016747">
    <property type="term" value="F:acyltransferase activity, transferring groups other than amino-acyl groups"/>
    <property type="evidence" value="ECO:0007669"/>
    <property type="project" value="InterPro"/>
</dbReference>
<dbReference type="AlphaFoldDB" id="A0A2W7U5Q7"/>